<evidence type="ECO:0000256" key="2">
    <source>
        <dbReference type="ARBA" id="ARBA00010579"/>
    </source>
</evidence>
<dbReference type="GO" id="GO:0009986">
    <property type="term" value="C:cell surface"/>
    <property type="evidence" value="ECO:0007669"/>
    <property type="project" value="TreeGrafter"/>
</dbReference>
<evidence type="ECO:0000256" key="3">
    <source>
        <dbReference type="ARBA" id="ARBA00022512"/>
    </source>
</evidence>
<keyword evidence="3" id="KW-0134">Cell wall</keyword>
<gene>
    <name evidence="13" type="primary">SUN4</name>
    <name evidence="13" type="ORF">PRK78_002598</name>
</gene>
<feature type="compositionally biased region" description="Low complexity" evidence="11">
    <location>
        <begin position="106"/>
        <end position="123"/>
    </location>
</feature>
<dbReference type="InterPro" id="IPR005556">
    <property type="entry name" value="SUN"/>
</dbReference>
<dbReference type="GO" id="GO:0000272">
    <property type="term" value="P:polysaccharide catabolic process"/>
    <property type="evidence" value="ECO:0007669"/>
    <property type="project" value="UniProtKB-KW"/>
</dbReference>
<comment type="similarity">
    <text evidence="2">Belongs to the SUN family.</text>
</comment>
<keyword evidence="5 12" id="KW-0732">Signal</keyword>
<evidence type="ECO:0000256" key="10">
    <source>
        <dbReference type="ARBA" id="ARBA00023326"/>
    </source>
</evidence>
<sequence length="414" mass="43779">MKFTPAILTLAAASSVAASHHQHRHAHVRRNPVATQVVTVPGPTVVTYELDGKTITKDEACKGIQDGSLVWANANGSANPCDATPQAPVDKPKGGQEFYEKPKVDQPSASQAYQPPQVSAPAPKSDGPKQDTSNIKGGQGLDTDFPDGEVDCSTFPSKYGPISLDWLGHGGWSGIQFPSYGGGMVSDIRTAIKGEECTEGSLCSYACPPGYQKSQWPTTQGASGQSVGGIQCKGGKLRLTNPDLSKKLCIKGSGGINVKNTLGEVVSVCRTDYPGTESETIPLLAQPGSTEPLTCPDANSYYKWQNKATSAQYYVNPKGIGIQEACQWGDGKKPIGNWAPINLGVGKKDGATWISLAQNKPTTNEKLDFKIEIKGDNLSGSCRYENGLFYSATGSNSDGCTVQVMSGDATYVFS</sequence>
<comment type="subcellular location">
    <subcellularLocation>
        <location evidence="1">Secreted</location>
        <location evidence="1">Cell wall</location>
    </subcellularLocation>
</comment>
<evidence type="ECO:0000256" key="7">
    <source>
        <dbReference type="ARBA" id="ARBA00023277"/>
    </source>
</evidence>
<dbReference type="EMBL" id="CP120628">
    <property type="protein sequence ID" value="WEW57138.1"/>
    <property type="molecule type" value="Genomic_DNA"/>
</dbReference>
<keyword evidence="14" id="KW-1185">Reference proteome</keyword>
<keyword evidence="6" id="KW-0378">Hydrolase</keyword>
<proteinExistence type="inferred from homology"/>
<dbReference type="PANTHER" id="PTHR31316:SF0">
    <property type="entry name" value="SECRETED BETA-GLUCOSIDASE SIM1-RELATED"/>
    <property type="match status" value="1"/>
</dbReference>
<evidence type="ECO:0000256" key="5">
    <source>
        <dbReference type="ARBA" id="ARBA00022729"/>
    </source>
</evidence>
<feature type="signal peptide" evidence="12">
    <location>
        <begin position="1"/>
        <end position="18"/>
    </location>
</feature>
<feature type="chain" id="PRO_5042291998" evidence="12">
    <location>
        <begin position="19"/>
        <end position="414"/>
    </location>
</feature>
<feature type="compositionally biased region" description="Basic and acidic residues" evidence="11">
    <location>
        <begin position="90"/>
        <end position="104"/>
    </location>
</feature>
<keyword evidence="10" id="KW-0624">Polysaccharide degradation</keyword>
<evidence type="ECO:0000256" key="6">
    <source>
        <dbReference type="ARBA" id="ARBA00022801"/>
    </source>
</evidence>
<evidence type="ECO:0000256" key="9">
    <source>
        <dbReference type="ARBA" id="ARBA00023316"/>
    </source>
</evidence>
<name>A0AAF0DFA4_9EURO</name>
<dbReference type="GO" id="GO:0031505">
    <property type="term" value="P:fungal-type cell wall organization"/>
    <property type="evidence" value="ECO:0007669"/>
    <property type="project" value="TreeGrafter"/>
</dbReference>
<dbReference type="AlphaFoldDB" id="A0AAF0DFA4"/>
<evidence type="ECO:0000256" key="8">
    <source>
        <dbReference type="ARBA" id="ARBA00023295"/>
    </source>
</evidence>
<dbReference type="Pfam" id="PF03856">
    <property type="entry name" value="SUN"/>
    <property type="match status" value="1"/>
</dbReference>
<keyword evidence="8" id="KW-0326">Glycosidase</keyword>
<dbReference type="Proteomes" id="UP001219355">
    <property type="component" value="Chromosome 2"/>
</dbReference>
<dbReference type="InterPro" id="IPR051526">
    <property type="entry name" value="Beta-Glucosidase_SUN"/>
</dbReference>
<evidence type="ECO:0000256" key="12">
    <source>
        <dbReference type="SAM" id="SignalP"/>
    </source>
</evidence>
<dbReference type="PANTHER" id="PTHR31316">
    <property type="entry name" value="BETA-GLUCOSIDASE-LIKE PROTEIN NCA3, MITOCHONDRIAL-RELATED"/>
    <property type="match status" value="1"/>
</dbReference>
<dbReference type="GO" id="GO:0009277">
    <property type="term" value="C:fungal-type cell wall"/>
    <property type="evidence" value="ECO:0007669"/>
    <property type="project" value="TreeGrafter"/>
</dbReference>
<organism evidence="13 14">
    <name type="scientific">Emydomyces testavorans</name>
    <dbReference type="NCBI Taxonomy" id="2070801"/>
    <lineage>
        <taxon>Eukaryota</taxon>
        <taxon>Fungi</taxon>
        <taxon>Dikarya</taxon>
        <taxon>Ascomycota</taxon>
        <taxon>Pezizomycotina</taxon>
        <taxon>Eurotiomycetes</taxon>
        <taxon>Eurotiomycetidae</taxon>
        <taxon>Onygenales</taxon>
        <taxon>Nannizziopsiaceae</taxon>
        <taxon>Emydomyces</taxon>
    </lineage>
</organism>
<dbReference type="GO" id="GO:0016798">
    <property type="term" value="F:hydrolase activity, acting on glycosyl bonds"/>
    <property type="evidence" value="ECO:0007669"/>
    <property type="project" value="UniProtKB-KW"/>
</dbReference>
<keyword evidence="7" id="KW-0119">Carbohydrate metabolism</keyword>
<keyword evidence="4" id="KW-0964">Secreted</keyword>
<protein>
    <submittedName>
        <fullName evidence="13">Sperm-associated antigen 4 protein</fullName>
    </submittedName>
</protein>
<evidence type="ECO:0000313" key="14">
    <source>
        <dbReference type="Proteomes" id="UP001219355"/>
    </source>
</evidence>
<evidence type="ECO:0000256" key="4">
    <source>
        <dbReference type="ARBA" id="ARBA00022525"/>
    </source>
</evidence>
<keyword evidence="9" id="KW-0961">Cell wall biogenesis/degradation</keyword>
<accession>A0AAF0DFA4</accession>
<evidence type="ECO:0000256" key="11">
    <source>
        <dbReference type="SAM" id="MobiDB-lite"/>
    </source>
</evidence>
<feature type="region of interest" description="Disordered" evidence="11">
    <location>
        <begin position="79"/>
        <end position="146"/>
    </location>
</feature>
<evidence type="ECO:0000313" key="13">
    <source>
        <dbReference type="EMBL" id="WEW57138.1"/>
    </source>
</evidence>
<evidence type="ECO:0000256" key="1">
    <source>
        <dbReference type="ARBA" id="ARBA00004191"/>
    </source>
</evidence>
<reference evidence="13" key="1">
    <citation type="submission" date="2023-03" db="EMBL/GenBank/DDBJ databases">
        <title>Emydomyces testavorans Genome Sequence.</title>
        <authorList>
            <person name="Hoyer L."/>
        </authorList>
    </citation>
    <scope>NUCLEOTIDE SEQUENCE</scope>
    <source>
        <strain evidence="13">16-2883</strain>
    </source>
</reference>